<accession>A0A3D9N5W4</accession>
<dbReference type="SUPFAM" id="SSF52788">
    <property type="entry name" value="Phosphotyrosine protein phosphatases I"/>
    <property type="match status" value="1"/>
</dbReference>
<dbReference type="RefSeq" id="WP_115807632.1">
    <property type="nucleotide sequence ID" value="NZ_QREI01000001.1"/>
</dbReference>
<proteinExistence type="predicted"/>
<dbReference type="Proteomes" id="UP000256919">
    <property type="component" value="Unassembled WGS sequence"/>
</dbReference>
<organism evidence="1 2">
    <name type="scientific">Winogradskyella pacifica</name>
    <dbReference type="NCBI Taxonomy" id="664642"/>
    <lineage>
        <taxon>Bacteria</taxon>
        <taxon>Pseudomonadati</taxon>
        <taxon>Bacteroidota</taxon>
        <taxon>Flavobacteriia</taxon>
        <taxon>Flavobacteriales</taxon>
        <taxon>Flavobacteriaceae</taxon>
        <taxon>Winogradskyella</taxon>
    </lineage>
</organism>
<dbReference type="EMBL" id="QREI01000001">
    <property type="protein sequence ID" value="REE27265.1"/>
    <property type="molecule type" value="Genomic_DNA"/>
</dbReference>
<name>A0A3D9N5W4_9FLAO</name>
<evidence type="ECO:0000313" key="1">
    <source>
        <dbReference type="EMBL" id="REE27265.1"/>
    </source>
</evidence>
<dbReference type="InterPro" id="IPR036196">
    <property type="entry name" value="Ptyr_pPase_sf"/>
</dbReference>
<dbReference type="InterPro" id="IPR016919">
    <property type="entry name" value="UCP029416_PTP"/>
</dbReference>
<comment type="caution">
    <text evidence="1">The sequence shown here is derived from an EMBL/GenBank/DDBJ whole genome shotgun (WGS) entry which is preliminary data.</text>
</comment>
<sequence length="108" mass="12530">MKVLFICSANKQRSKTAEDYFASKYSIHEFLSAGTNLKICRKEGTTELTEDLLIWAEAVYVMEKRHLVQIQKHTGSTYYSKIKVLDIPDVYKYYDGDLISILEEKVLL</sequence>
<protein>
    <recommendedName>
        <fullName evidence="3">Phosphotyrosine protein phosphatase I domain-containing protein</fullName>
    </recommendedName>
</protein>
<evidence type="ECO:0008006" key="3">
    <source>
        <dbReference type="Google" id="ProtNLM"/>
    </source>
</evidence>
<reference evidence="1 2" key="1">
    <citation type="submission" date="2018-07" db="EMBL/GenBank/DDBJ databases">
        <title>Genomic Encyclopedia of Type Strains, Phase III (KMG-III): the genomes of soil and plant-associated and newly described type strains.</title>
        <authorList>
            <person name="Whitman W."/>
        </authorList>
    </citation>
    <scope>NUCLEOTIDE SEQUENCE [LARGE SCALE GENOMIC DNA]</scope>
    <source>
        <strain evidence="1 2">CECT 7948</strain>
    </source>
</reference>
<dbReference type="OrthoDB" id="7210484at2"/>
<dbReference type="Gene3D" id="3.40.50.2300">
    <property type="match status" value="1"/>
</dbReference>
<keyword evidence="2" id="KW-1185">Reference proteome</keyword>
<gene>
    <name evidence="1" type="ORF">DFQ09_10193</name>
</gene>
<evidence type="ECO:0000313" key="2">
    <source>
        <dbReference type="Proteomes" id="UP000256919"/>
    </source>
</evidence>
<dbReference type="AlphaFoldDB" id="A0A3D9N5W4"/>
<dbReference type="PIRSF" id="PIRSF029416">
    <property type="entry name" value="UCP029416_PTP"/>
    <property type="match status" value="1"/>
</dbReference>